<evidence type="ECO:0000313" key="1">
    <source>
        <dbReference type="EMBL" id="RKQ86173.1"/>
    </source>
</evidence>
<reference evidence="1 2" key="1">
    <citation type="submission" date="2018-10" db="EMBL/GenBank/DDBJ databases">
        <title>Genomic Encyclopedia of Archaeal and Bacterial Type Strains, Phase II (KMG-II): from individual species to whole genera.</title>
        <authorList>
            <person name="Goeker M."/>
        </authorList>
    </citation>
    <scope>NUCLEOTIDE SEQUENCE [LARGE SCALE GENOMIC DNA]</scope>
    <source>
        <strain evidence="1 2">DSM 14954</strain>
    </source>
</reference>
<proteinExistence type="predicted"/>
<name>A0A660L2K0_9ACTN</name>
<dbReference type="AlphaFoldDB" id="A0A660L2K0"/>
<sequence>MLRALVDTQREIVTLLDEVTSDIADLRGRVTLLESATAVRAEAQQTQSQTRRLMADAERLQLRSTNLLDGNGAV</sequence>
<evidence type="ECO:0000313" key="2">
    <source>
        <dbReference type="Proteomes" id="UP000278962"/>
    </source>
</evidence>
<organism evidence="1 2">
    <name type="scientific">Solirubrobacter pauli</name>
    <dbReference type="NCBI Taxonomy" id="166793"/>
    <lineage>
        <taxon>Bacteria</taxon>
        <taxon>Bacillati</taxon>
        <taxon>Actinomycetota</taxon>
        <taxon>Thermoleophilia</taxon>
        <taxon>Solirubrobacterales</taxon>
        <taxon>Solirubrobacteraceae</taxon>
        <taxon>Solirubrobacter</taxon>
    </lineage>
</organism>
<protein>
    <submittedName>
        <fullName evidence="1">Uncharacterized protein</fullName>
    </submittedName>
</protein>
<keyword evidence="2" id="KW-1185">Reference proteome</keyword>
<dbReference type="EMBL" id="RBIL01000002">
    <property type="protein sequence ID" value="RKQ86173.1"/>
    <property type="molecule type" value="Genomic_DNA"/>
</dbReference>
<comment type="caution">
    <text evidence="1">The sequence shown here is derived from an EMBL/GenBank/DDBJ whole genome shotgun (WGS) entry which is preliminary data.</text>
</comment>
<dbReference type="Proteomes" id="UP000278962">
    <property type="component" value="Unassembled WGS sequence"/>
</dbReference>
<accession>A0A660L2K0</accession>
<gene>
    <name evidence="1" type="ORF">C8N24_4183</name>
</gene>